<name>A0A3B0SBH4_9ZZZZ</name>
<evidence type="ECO:0000259" key="1">
    <source>
        <dbReference type="Pfam" id="PF08241"/>
    </source>
</evidence>
<organism evidence="2">
    <name type="scientific">hydrothermal vent metagenome</name>
    <dbReference type="NCBI Taxonomy" id="652676"/>
    <lineage>
        <taxon>unclassified sequences</taxon>
        <taxon>metagenomes</taxon>
        <taxon>ecological metagenomes</taxon>
    </lineage>
</organism>
<gene>
    <name evidence="2" type="ORF">MNBD_ACTINO02-2587</name>
</gene>
<dbReference type="EMBL" id="UOEK01000262">
    <property type="protein sequence ID" value="VAW03551.1"/>
    <property type="molecule type" value="Genomic_DNA"/>
</dbReference>
<accession>A0A3B0SBH4</accession>
<reference evidence="2" key="1">
    <citation type="submission" date="2018-06" db="EMBL/GenBank/DDBJ databases">
        <authorList>
            <person name="Zhirakovskaya E."/>
        </authorList>
    </citation>
    <scope>NUCLEOTIDE SEQUENCE</scope>
</reference>
<dbReference type="CDD" id="cd02440">
    <property type="entry name" value="AdoMet_MTases"/>
    <property type="match status" value="1"/>
</dbReference>
<feature type="domain" description="Methyltransferase type 11" evidence="1">
    <location>
        <begin position="42"/>
        <end position="128"/>
    </location>
</feature>
<proteinExistence type="predicted"/>
<dbReference type="Gene3D" id="3.40.50.150">
    <property type="entry name" value="Vaccinia Virus protein VP39"/>
    <property type="match status" value="1"/>
</dbReference>
<dbReference type="SUPFAM" id="SSF53335">
    <property type="entry name" value="S-adenosyl-L-methionine-dependent methyltransferases"/>
    <property type="match status" value="1"/>
</dbReference>
<dbReference type="GO" id="GO:0008757">
    <property type="term" value="F:S-adenosylmethionine-dependent methyltransferase activity"/>
    <property type="evidence" value="ECO:0007669"/>
    <property type="project" value="InterPro"/>
</dbReference>
<protein>
    <recommendedName>
        <fullName evidence="1">Methyltransferase type 11 domain-containing protein</fullName>
    </recommendedName>
</protein>
<dbReference type="InterPro" id="IPR029063">
    <property type="entry name" value="SAM-dependent_MTases_sf"/>
</dbReference>
<sequence>MTSWDDLAPWWKTEIVRDPAYQEDVLPLLRELAGTSATGLVLDLGCGEGQGARLVGGTIVGVDSSLVLLGAALNTMPVLQAELPGLDPLRTDCATGAFAVLVLEHVEDIARFFGEVARVVEPGGWFVVVSNHPAFTAPGSGPIYDVSDGEYLWRWGPYLDRSRSDEPAGHGSMVFHHRPMGDIVTLAAQHGWMLTRMVERGFTEAAISRDPVLAGQQHFPRLVGFRWVRVV</sequence>
<dbReference type="AlphaFoldDB" id="A0A3B0SBH4"/>
<dbReference type="Pfam" id="PF08241">
    <property type="entry name" value="Methyltransf_11"/>
    <property type="match status" value="1"/>
</dbReference>
<dbReference type="InterPro" id="IPR013216">
    <property type="entry name" value="Methyltransf_11"/>
</dbReference>
<evidence type="ECO:0000313" key="2">
    <source>
        <dbReference type="EMBL" id="VAW03551.1"/>
    </source>
</evidence>